<gene>
    <name evidence="1" type="ORF">pdam_00003590</name>
</gene>
<sequence>MQLTYQHLCPCLLELAEVCLSLPVSNAWPELKTCLHSTLKNDMLEALMHVAINGPDVSQSQSLIHEWLAKPRRHLAKIPARDKLPVQVTTTADASVQVDTERLDVIRAWEAAAALVKNIDNIIDQEVEQAVAYLKLPLIDATSEAEERSKSQRER</sequence>
<accession>A0A3M6V8I9</accession>
<keyword evidence="2" id="KW-1185">Reference proteome</keyword>
<organism evidence="1 2">
    <name type="scientific">Pocillopora damicornis</name>
    <name type="common">Cauliflower coral</name>
    <name type="synonym">Millepora damicornis</name>
    <dbReference type="NCBI Taxonomy" id="46731"/>
    <lineage>
        <taxon>Eukaryota</taxon>
        <taxon>Metazoa</taxon>
        <taxon>Cnidaria</taxon>
        <taxon>Anthozoa</taxon>
        <taxon>Hexacorallia</taxon>
        <taxon>Scleractinia</taxon>
        <taxon>Astrocoeniina</taxon>
        <taxon>Pocilloporidae</taxon>
        <taxon>Pocillopora</taxon>
    </lineage>
</organism>
<reference evidence="1 2" key="1">
    <citation type="journal article" date="2018" name="Sci. Rep.">
        <title>Comparative analysis of the Pocillopora damicornis genome highlights role of immune system in coral evolution.</title>
        <authorList>
            <person name="Cunning R."/>
            <person name="Bay R.A."/>
            <person name="Gillette P."/>
            <person name="Baker A.C."/>
            <person name="Traylor-Knowles N."/>
        </authorList>
    </citation>
    <scope>NUCLEOTIDE SEQUENCE [LARGE SCALE GENOMIC DNA]</scope>
    <source>
        <strain evidence="1">RSMAS</strain>
        <tissue evidence="1">Whole animal</tissue>
    </source>
</reference>
<evidence type="ECO:0000313" key="2">
    <source>
        <dbReference type="Proteomes" id="UP000275408"/>
    </source>
</evidence>
<dbReference type="AlphaFoldDB" id="A0A3M6V8I9"/>
<proteinExistence type="predicted"/>
<dbReference type="EMBL" id="RCHS01000010">
    <property type="protein sequence ID" value="RMX61474.1"/>
    <property type="molecule type" value="Genomic_DNA"/>
</dbReference>
<name>A0A3M6V8I9_POCDA</name>
<dbReference type="Proteomes" id="UP000275408">
    <property type="component" value="Unassembled WGS sequence"/>
</dbReference>
<protein>
    <submittedName>
        <fullName evidence="1">Uncharacterized protein</fullName>
    </submittedName>
</protein>
<comment type="caution">
    <text evidence="1">The sequence shown here is derived from an EMBL/GenBank/DDBJ whole genome shotgun (WGS) entry which is preliminary data.</text>
</comment>
<evidence type="ECO:0000313" key="1">
    <source>
        <dbReference type="EMBL" id="RMX61474.1"/>
    </source>
</evidence>